<dbReference type="RefSeq" id="WP_054690622.1">
    <property type="nucleotide sequence ID" value="NZ_AYZI01000004.1"/>
</dbReference>
<dbReference type="Gene3D" id="3.30.1370.160">
    <property type="match status" value="1"/>
</dbReference>
<dbReference type="PROSITE" id="PS50889">
    <property type="entry name" value="S4"/>
    <property type="match status" value="1"/>
</dbReference>
<dbReference type="STRING" id="1423745.GCA_001311215_01301"/>
<dbReference type="GO" id="GO:0003723">
    <property type="term" value="F:RNA binding"/>
    <property type="evidence" value="ECO:0007669"/>
    <property type="project" value="UniProtKB-KW"/>
</dbReference>
<dbReference type="Gene3D" id="3.10.290.10">
    <property type="entry name" value="RNA-binding S4 domain"/>
    <property type="match status" value="1"/>
</dbReference>
<comment type="caution">
    <text evidence="3">The sequence shown here is derived from an EMBL/GenBank/DDBJ whole genome shotgun (WGS) entry which is preliminary data.</text>
</comment>
<dbReference type="Proteomes" id="UP000051586">
    <property type="component" value="Unassembled WGS sequence"/>
</dbReference>
<feature type="domain" description="RNA-binding S4" evidence="2">
    <location>
        <begin position="185"/>
        <end position="242"/>
    </location>
</feature>
<evidence type="ECO:0000259" key="2">
    <source>
        <dbReference type="SMART" id="SM00363"/>
    </source>
</evidence>
<name>A0A0R2CP43_9LACO</name>
<accession>A0A0R2CP43</accession>
<evidence type="ECO:0000313" key="4">
    <source>
        <dbReference type="Proteomes" id="UP000051586"/>
    </source>
</evidence>
<protein>
    <recommendedName>
        <fullName evidence="2">RNA-binding S4 domain-containing protein</fullName>
    </recommendedName>
</protein>
<dbReference type="Gene3D" id="3.30.70.330">
    <property type="match status" value="1"/>
</dbReference>
<dbReference type="PATRIC" id="fig|1423745.4.peg.837"/>
<dbReference type="SUPFAM" id="SSF55174">
    <property type="entry name" value="Alpha-L RNA-binding motif"/>
    <property type="match status" value="1"/>
</dbReference>
<dbReference type="AlphaFoldDB" id="A0A0R2CP43"/>
<organism evidence="3 4">
    <name type="scientific">Fructilactobacillus florum DSM 22689 = JCM 16035</name>
    <dbReference type="NCBI Taxonomy" id="1423745"/>
    <lineage>
        <taxon>Bacteria</taxon>
        <taxon>Bacillati</taxon>
        <taxon>Bacillota</taxon>
        <taxon>Bacilli</taxon>
        <taxon>Lactobacillales</taxon>
        <taxon>Lactobacillaceae</taxon>
        <taxon>Fructilactobacillus</taxon>
    </lineage>
</organism>
<reference evidence="3 4" key="1">
    <citation type="journal article" date="2015" name="Genome Announc.">
        <title>Expanding the biotechnology potential of lactobacilli through comparative genomics of 213 strains and associated genera.</title>
        <authorList>
            <person name="Sun Z."/>
            <person name="Harris H.M."/>
            <person name="McCann A."/>
            <person name="Guo C."/>
            <person name="Argimon S."/>
            <person name="Zhang W."/>
            <person name="Yang X."/>
            <person name="Jeffery I.B."/>
            <person name="Cooney J.C."/>
            <person name="Kagawa T.F."/>
            <person name="Liu W."/>
            <person name="Song Y."/>
            <person name="Salvetti E."/>
            <person name="Wrobel A."/>
            <person name="Rasinkangas P."/>
            <person name="Parkhill J."/>
            <person name="Rea M.C."/>
            <person name="O'Sullivan O."/>
            <person name="Ritari J."/>
            <person name="Douillard F.P."/>
            <person name="Paul Ross R."/>
            <person name="Yang R."/>
            <person name="Briner A.E."/>
            <person name="Felis G.E."/>
            <person name="de Vos W.M."/>
            <person name="Barrangou R."/>
            <person name="Klaenhammer T.R."/>
            <person name="Caufield P.W."/>
            <person name="Cui Y."/>
            <person name="Zhang H."/>
            <person name="O'Toole P.W."/>
        </authorList>
    </citation>
    <scope>NUCLEOTIDE SEQUENCE [LARGE SCALE GENOMIC DNA]</scope>
    <source>
        <strain evidence="3 4">DSM 22689</strain>
    </source>
</reference>
<evidence type="ECO:0000256" key="1">
    <source>
        <dbReference type="PROSITE-ProRule" id="PRU00182"/>
    </source>
</evidence>
<sequence>MTANERLQQHVRPSERFFLQKATDWVSQADHEYRPVLTDFLNRRERYLVQTIVNQTPSLQFATNGGFADAEMQRGLVFPDYFVPQLSDFELQLMAIDYPMRFATIKHYQILGALLGTGVKREVLGDVITNQKHWQFYCEATLVKYLQSNLTKIGSTTVSVLPVSMSSQLLPEDDSVLVHQTLQSLRIDNVIAAAFHISRQVANDLVRHGQVRLNWFTEERPAEWLTVQDLVSVRGQGRFVLQTEDGFSKKGKIKATLAVIKHK</sequence>
<dbReference type="InterPro" id="IPR040591">
    <property type="entry name" value="RqcP2_RBD"/>
</dbReference>
<keyword evidence="1" id="KW-0694">RNA-binding</keyword>
<evidence type="ECO:0000313" key="3">
    <source>
        <dbReference type="EMBL" id="KRM91652.1"/>
    </source>
</evidence>
<dbReference type="SMART" id="SM00363">
    <property type="entry name" value="S4"/>
    <property type="match status" value="1"/>
</dbReference>
<dbReference type="InterPro" id="IPR012677">
    <property type="entry name" value="Nucleotide-bd_a/b_plait_sf"/>
</dbReference>
<gene>
    <name evidence="3" type="ORF">FC87_GL000788</name>
</gene>
<dbReference type="InterPro" id="IPR002942">
    <property type="entry name" value="S4_RNA-bd"/>
</dbReference>
<dbReference type="InterPro" id="IPR036986">
    <property type="entry name" value="S4_RNA-bd_sf"/>
</dbReference>
<dbReference type="Pfam" id="PF17774">
    <property type="entry name" value="YlmH_RBD"/>
    <property type="match status" value="1"/>
</dbReference>
<proteinExistence type="predicted"/>
<dbReference type="CDD" id="cd00165">
    <property type="entry name" value="S4"/>
    <property type="match status" value="1"/>
</dbReference>
<dbReference type="EMBL" id="AYZI01000004">
    <property type="protein sequence ID" value="KRM91652.1"/>
    <property type="molecule type" value="Genomic_DNA"/>
</dbReference>